<keyword evidence="2" id="KW-0812">Transmembrane</keyword>
<keyword evidence="1" id="KW-0511">Multifunctional enzyme</keyword>
<protein>
    <recommendedName>
        <fullName evidence="3">Integrase catalytic domain-containing protein</fullName>
    </recommendedName>
</protein>
<dbReference type="Pfam" id="PF00078">
    <property type="entry name" value="RVT_1"/>
    <property type="match status" value="1"/>
</dbReference>
<dbReference type="InterPro" id="IPR012337">
    <property type="entry name" value="RNaseH-like_sf"/>
</dbReference>
<dbReference type="InterPro" id="IPR036397">
    <property type="entry name" value="RNaseH_sf"/>
</dbReference>
<accession>A0A8S3R9V6</accession>
<dbReference type="Gene3D" id="1.10.340.70">
    <property type="match status" value="1"/>
</dbReference>
<dbReference type="InterPro" id="IPR041588">
    <property type="entry name" value="Integrase_H2C2"/>
</dbReference>
<dbReference type="InterPro" id="IPR041577">
    <property type="entry name" value="RT_RNaseH_2"/>
</dbReference>
<feature type="domain" description="Integrase catalytic" evidence="3">
    <location>
        <begin position="566"/>
        <end position="730"/>
    </location>
</feature>
<dbReference type="InterPro" id="IPR050951">
    <property type="entry name" value="Retrovirus_Pol_polyprotein"/>
</dbReference>
<dbReference type="GO" id="GO:0016787">
    <property type="term" value="F:hydrolase activity"/>
    <property type="evidence" value="ECO:0007669"/>
    <property type="project" value="UniProtKB-KW"/>
</dbReference>
<dbReference type="GO" id="GO:0003676">
    <property type="term" value="F:nucleic acid binding"/>
    <property type="evidence" value="ECO:0007669"/>
    <property type="project" value="InterPro"/>
</dbReference>
<dbReference type="CDD" id="cd01647">
    <property type="entry name" value="RT_LTR"/>
    <property type="match status" value="1"/>
</dbReference>
<evidence type="ECO:0000256" key="1">
    <source>
        <dbReference type="ARBA" id="ARBA00023268"/>
    </source>
</evidence>
<dbReference type="InterPro" id="IPR000477">
    <property type="entry name" value="RT_dom"/>
</dbReference>
<dbReference type="Proteomes" id="UP000683360">
    <property type="component" value="Unassembled WGS sequence"/>
</dbReference>
<dbReference type="CDD" id="cd09274">
    <property type="entry name" value="RNase_HI_RT_Ty3"/>
    <property type="match status" value="1"/>
</dbReference>
<dbReference type="EMBL" id="CAJPWZ010000926">
    <property type="protein sequence ID" value="CAG2203608.1"/>
    <property type="molecule type" value="Genomic_DNA"/>
</dbReference>
<dbReference type="PANTHER" id="PTHR37984:SF5">
    <property type="entry name" value="PROTEIN NYNRIN-LIKE"/>
    <property type="match status" value="1"/>
</dbReference>
<evidence type="ECO:0000313" key="4">
    <source>
        <dbReference type="EMBL" id="CAG2203608.1"/>
    </source>
</evidence>
<dbReference type="GO" id="GO:0015074">
    <property type="term" value="P:DNA integration"/>
    <property type="evidence" value="ECO:0007669"/>
    <property type="project" value="InterPro"/>
</dbReference>
<evidence type="ECO:0000259" key="3">
    <source>
        <dbReference type="PROSITE" id="PS50994"/>
    </source>
</evidence>
<reference evidence="4" key="1">
    <citation type="submission" date="2021-03" db="EMBL/GenBank/DDBJ databases">
        <authorList>
            <person name="Bekaert M."/>
        </authorList>
    </citation>
    <scope>NUCLEOTIDE SEQUENCE</scope>
</reference>
<dbReference type="Pfam" id="PF00665">
    <property type="entry name" value="rve"/>
    <property type="match status" value="1"/>
</dbReference>
<feature type="transmembrane region" description="Helical" evidence="2">
    <location>
        <begin position="1575"/>
        <end position="1597"/>
    </location>
</feature>
<dbReference type="GO" id="GO:0003964">
    <property type="term" value="F:RNA-directed DNA polymerase activity"/>
    <property type="evidence" value="ECO:0007669"/>
    <property type="project" value="UniProtKB-KW"/>
</dbReference>
<dbReference type="InterPro" id="IPR043502">
    <property type="entry name" value="DNA/RNA_pol_sf"/>
</dbReference>
<dbReference type="FunFam" id="3.10.20.370:FF:000001">
    <property type="entry name" value="Retrovirus-related Pol polyprotein from transposon 17.6-like protein"/>
    <property type="match status" value="1"/>
</dbReference>
<dbReference type="OrthoDB" id="6078430at2759"/>
<proteinExistence type="predicted"/>
<organism evidence="4 5">
    <name type="scientific">Mytilus edulis</name>
    <name type="common">Blue mussel</name>
    <dbReference type="NCBI Taxonomy" id="6550"/>
    <lineage>
        <taxon>Eukaryota</taxon>
        <taxon>Metazoa</taxon>
        <taxon>Spiralia</taxon>
        <taxon>Lophotrochozoa</taxon>
        <taxon>Mollusca</taxon>
        <taxon>Bivalvia</taxon>
        <taxon>Autobranchia</taxon>
        <taxon>Pteriomorphia</taxon>
        <taxon>Mytilida</taxon>
        <taxon>Mytiloidea</taxon>
        <taxon>Mytilidae</taxon>
        <taxon>Mytilinae</taxon>
        <taxon>Mytilus</taxon>
    </lineage>
</organism>
<dbReference type="FunFam" id="3.30.70.270:FF:000026">
    <property type="entry name" value="Transposon Ty3-G Gag-Pol polyprotein"/>
    <property type="match status" value="1"/>
</dbReference>
<evidence type="ECO:0000256" key="2">
    <source>
        <dbReference type="SAM" id="Phobius"/>
    </source>
</evidence>
<gene>
    <name evidence="4" type="ORF">MEDL_18124</name>
</gene>
<dbReference type="Gene3D" id="3.30.70.270">
    <property type="match status" value="1"/>
</dbReference>
<dbReference type="FunFam" id="1.10.340.70:FF:000001">
    <property type="entry name" value="Retrovirus-related Pol polyprotein from transposon gypsy-like Protein"/>
    <property type="match status" value="1"/>
</dbReference>
<feature type="transmembrane region" description="Helical" evidence="2">
    <location>
        <begin position="1650"/>
        <end position="1673"/>
    </location>
</feature>
<evidence type="ECO:0000313" key="5">
    <source>
        <dbReference type="Proteomes" id="UP000683360"/>
    </source>
</evidence>
<dbReference type="Pfam" id="PF17919">
    <property type="entry name" value="RT_RNaseH_2"/>
    <property type="match status" value="1"/>
</dbReference>
<dbReference type="Gene3D" id="3.10.10.10">
    <property type="entry name" value="HIV Type 1 Reverse Transcriptase, subunit A, domain 1"/>
    <property type="match status" value="1"/>
</dbReference>
<comment type="caution">
    <text evidence="4">The sequence shown here is derived from an EMBL/GenBank/DDBJ whole genome shotgun (WGS) entry which is preliminary data.</text>
</comment>
<keyword evidence="2" id="KW-0472">Membrane</keyword>
<dbReference type="PROSITE" id="PS50994">
    <property type="entry name" value="INTEGRASE"/>
    <property type="match status" value="1"/>
</dbReference>
<sequence length="1792" mass="205023">MTELGKTPLYKHKIVTVPGARPVRRNPYRQSPQVRRETENQIQELLENGIIEESNSDWCSPLIMIPKKTGGWRMAIDYRSLNKLTVPMTYPLPHIESVFDALGEAKAKYFTNLDLKSSFWQIPLDEETKHKSAFISQSGVYEWNQKTNAVSQFPVPKTVKQVRSFLGMANYYRRFIKGHSDIVSPLTALLRKDALFQWTPQCQQAFETMKNALLTAPVLSYPDPNRSFILTCDASDKAIGYVLGQKDDEGREYVVAYGGKALSGPEKSYHTSEKECLAILRGVEAYRPYLANSHFTVVTDHSALTWLKSAKLSNRLERWALKLQDLNYDIIHRPGKSNVVADCLSRRPYIEAPTVQSVSTAYPTTDSKLESDTDLETDRASICESDELPDGWRTVTEFIYDDEITDSCPIISAIDIEELPQALDNPDSLFEKQQNCPDFANIIKYLQNNTLPQDEKLHRSIVAESKFYSISNGVLYHLYQRRCRRLPTELRHIKQIALPTCLREEALHSYHDSLLGGGHLGQDKVYSSLLEKYYWPKMHSDVLQYIKTCDRCQRAKRNYNPNNPPLTPMPHVGRFHRWHIDILGPLSKTKDGYEHILLVVDSFTRWTEGFPMKTQTAKEVANILCSEVFSRFGSPKILFSDQAQSFMAKIIKAICEMFQVKQHHSSSYHANTNGTVERQNSTLAACLRTYCNKDQSNWPSLIPFVMMAYRKSPSCNTTGYSPFYMMFGEEMRLPFDVALEPKDNLSRDLKDYIAGFLANLKIAHTIAKERDQQQKTKDKERHDLKSNIPNFSVGDQVLLTNNKVPKGLSRKLHDKANGPYRIIELGPNFTYKIKHIENNTVHKSLMNATNMRRYYDPNIHRQRYINPQDQIENDEGLNQNEHDVQPPQIDNEVENTQVRNHVENEVAEQIAIDANNDLQNNQVDNQNNQNRNEKFGFQQIKSGIFRNGQRFMRVEWQDGTRTWEPNSSFDQDLLHEINLKYTQKGKKRNFGLGQRVLIYTIMMVIFCGVSVGAMTAKETDIVQRINYGVIFKEEAKLYLAKESWLHTFKVSLPEHFSLPNISFCNENSTQCDYFNSIINFVRHLQDTTKIHLIESIRSIKTLIPQNDILLKKRNARSFLPFIGSLAKGLFGTATMGDVNLLASHINQINQRTRLMARALEQHGDHLSSFMSLVDKRTTNLMDGIQQNSVEILAIANKFQMSLENTQSFFLNTTTLLTELTNKGNMLRSKVDQFQAAIQSLVEGRISPFLLPKHTLTLALHKIQTILTNSYPGFYLTQPHPSYYYTNSNFMFMRNHSKLFITLRFPISSLTHPLRLYKILSLPVPVNNSLKHATKLLDLPDFFAITHQHDYYLHISANELSNCKHESIITCNFKKALIPTHVPQCTIGLFNNDINQVSQFCDFRFLKNHLTHDIIELSSTSVLVYQSDSLALNCPGKQTTLPGCKFCVIQLPCKCSLSTVSLYLPPRLVNCYNKTSELSVFHPINLAVLQEFFNQNKIKTILGDSLFSNQISMTIPDFKFYTHNMSNILAADHEVHLSLKKMSAAARNDSLIFKSLTEPLLYGQIKLQSEWPDLNAILIFVALGIASVTFLFFIFMFLKFRRMATAILVLQQVVKSKSDSVPSFIYHKVTATPAPNDISIIEKFITSEFTWLHASVILSCLVLVLLSVLVYFLYRKRNSQCTRVYLEITSGGDCVTIPIINLSLCPSYYDFSTPSVENITISALPYSKLFFLCSSFVITNKLTMKTVQIPDSVSIGYLTRRRLNKILMQSFNAYVLVTHQRFATVLNPASFGS</sequence>
<dbReference type="Pfam" id="PF17921">
    <property type="entry name" value="Integrase_H2C2"/>
    <property type="match status" value="1"/>
</dbReference>
<dbReference type="InterPro" id="IPR043128">
    <property type="entry name" value="Rev_trsase/Diguanyl_cyclase"/>
</dbReference>
<dbReference type="FunFam" id="3.30.420.10:FF:000032">
    <property type="entry name" value="Retrovirus-related Pol polyprotein from transposon 297-like Protein"/>
    <property type="match status" value="1"/>
</dbReference>
<name>A0A8S3R9V6_MYTED</name>
<keyword evidence="5" id="KW-1185">Reference proteome</keyword>
<dbReference type="GO" id="GO:0004519">
    <property type="term" value="F:endonuclease activity"/>
    <property type="evidence" value="ECO:0007669"/>
    <property type="project" value="UniProtKB-KW"/>
</dbReference>
<dbReference type="Gene3D" id="3.30.420.10">
    <property type="entry name" value="Ribonuclease H-like superfamily/Ribonuclease H"/>
    <property type="match status" value="1"/>
</dbReference>
<dbReference type="SUPFAM" id="SSF53098">
    <property type="entry name" value="Ribonuclease H-like"/>
    <property type="match status" value="1"/>
</dbReference>
<dbReference type="PANTHER" id="PTHR37984">
    <property type="entry name" value="PROTEIN CBG26694"/>
    <property type="match status" value="1"/>
</dbReference>
<dbReference type="InterPro" id="IPR001584">
    <property type="entry name" value="Integrase_cat-core"/>
</dbReference>
<dbReference type="SUPFAM" id="SSF56672">
    <property type="entry name" value="DNA/RNA polymerases"/>
    <property type="match status" value="1"/>
</dbReference>
<keyword evidence="2" id="KW-1133">Transmembrane helix</keyword>